<comment type="caution">
    <text evidence="3">The sequence shown here is derived from an EMBL/GenBank/DDBJ whole genome shotgun (WGS) entry which is preliminary data.</text>
</comment>
<feature type="transmembrane region" description="Helical" evidence="2">
    <location>
        <begin position="266"/>
        <end position="288"/>
    </location>
</feature>
<proteinExistence type="predicted"/>
<reference evidence="3 4" key="1">
    <citation type="submission" date="2017-12" db="EMBL/GenBank/DDBJ databases">
        <title>Comparative genomics of Botrytis spp.</title>
        <authorList>
            <person name="Valero-Jimenez C.A."/>
            <person name="Tapia P."/>
            <person name="Veloso J."/>
            <person name="Silva-Moreno E."/>
            <person name="Staats M."/>
            <person name="Valdes J.H."/>
            <person name="Van Kan J.A.L."/>
        </authorList>
    </citation>
    <scope>NUCLEOTIDE SEQUENCE [LARGE SCALE GENOMIC DNA]</scope>
    <source>
        <strain evidence="3 4">MUCL435</strain>
    </source>
</reference>
<gene>
    <name evidence="3" type="ORF">BGAL_0686g00050</name>
</gene>
<evidence type="ECO:0000256" key="2">
    <source>
        <dbReference type="SAM" id="Phobius"/>
    </source>
</evidence>
<keyword evidence="2" id="KW-1133">Transmembrane helix</keyword>
<feature type="transmembrane region" description="Helical" evidence="2">
    <location>
        <begin position="345"/>
        <end position="361"/>
    </location>
</feature>
<organism evidence="3 4">
    <name type="scientific">Botrytis galanthina</name>
    <dbReference type="NCBI Taxonomy" id="278940"/>
    <lineage>
        <taxon>Eukaryota</taxon>
        <taxon>Fungi</taxon>
        <taxon>Dikarya</taxon>
        <taxon>Ascomycota</taxon>
        <taxon>Pezizomycotina</taxon>
        <taxon>Leotiomycetes</taxon>
        <taxon>Helotiales</taxon>
        <taxon>Sclerotiniaceae</taxon>
        <taxon>Botrytis</taxon>
    </lineage>
</organism>
<name>A0A4V4HT59_9HELO</name>
<feature type="region of interest" description="Disordered" evidence="1">
    <location>
        <begin position="38"/>
        <end position="62"/>
    </location>
</feature>
<feature type="transmembrane region" description="Helical" evidence="2">
    <location>
        <begin position="315"/>
        <end position="333"/>
    </location>
</feature>
<dbReference type="Proteomes" id="UP000308671">
    <property type="component" value="Unassembled WGS sequence"/>
</dbReference>
<evidence type="ECO:0000313" key="3">
    <source>
        <dbReference type="EMBL" id="THV44266.1"/>
    </source>
</evidence>
<sequence length="422" mass="47501">MFWTEPIQLAIQQSNSDVAGSCQQSHRVVTIVRNLDSSPLKKEEHRHSHNRTSMLYAKEGEAKSDSIRQKIEQYYRAHVTLVEGDAERSCNSHIGSIAFLSTENSHRCLRAITINTAPLIESTVFLPTERMQMCLPATPINTPPLMGSTAFLPTENSHMCLHLIRNNTLPLMGSTGFLPTENSLQYSPADLIENRVWDYKLCRHKVEGNNLSSFACEATEHRLADRKVSMCDNLIYAEFDVDIVKQQIVRSCRNPALQSNHRKNRICINLCAVPGMVISSYALSRYIVQTSLPTATKTILHRNLAGFPTIDHPSSTTFVVALLMYGICSMSMYRANSHHFYQQHTIFLSIICVVIFQLFRYPSLNEALGMAAAVIPAGVTIAMVVSMMGHFWSPSHEEVVFQDLIKNVEKMVREGELEVQQA</sequence>
<evidence type="ECO:0000313" key="4">
    <source>
        <dbReference type="Proteomes" id="UP000308671"/>
    </source>
</evidence>
<dbReference type="OrthoDB" id="3504693at2759"/>
<dbReference type="AlphaFoldDB" id="A0A4V4HT59"/>
<keyword evidence="2" id="KW-0472">Membrane</keyword>
<keyword evidence="2" id="KW-0812">Transmembrane</keyword>
<protein>
    <submittedName>
        <fullName evidence="3">Uncharacterized protein</fullName>
    </submittedName>
</protein>
<dbReference type="EMBL" id="PQXL01000682">
    <property type="protein sequence ID" value="THV44266.1"/>
    <property type="molecule type" value="Genomic_DNA"/>
</dbReference>
<evidence type="ECO:0000256" key="1">
    <source>
        <dbReference type="SAM" id="MobiDB-lite"/>
    </source>
</evidence>
<feature type="transmembrane region" description="Helical" evidence="2">
    <location>
        <begin position="367"/>
        <end position="385"/>
    </location>
</feature>
<keyword evidence="4" id="KW-1185">Reference proteome</keyword>
<accession>A0A4V4HT59</accession>